<dbReference type="RefSeq" id="WP_161863609.1">
    <property type="nucleotide sequence ID" value="NZ_CP046620.1"/>
</dbReference>
<dbReference type="EMBL" id="CP046620">
    <property type="protein sequence ID" value="QHQ37066.1"/>
    <property type="molecule type" value="Genomic_DNA"/>
</dbReference>
<name>A0A6P1T6F7_9RHOB</name>
<dbReference type="Proteomes" id="UP000464495">
    <property type="component" value="Chromosome"/>
</dbReference>
<evidence type="ECO:0000313" key="2">
    <source>
        <dbReference type="EMBL" id="QHQ37066.1"/>
    </source>
</evidence>
<proteinExistence type="predicted"/>
<gene>
    <name evidence="2" type="ORF">GO499_18715</name>
</gene>
<keyword evidence="3" id="KW-1185">Reference proteome</keyword>
<evidence type="ECO:0000256" key="1">
    <source>
        <dbReference type="SAM" id="Phobius"/>
    </source>
</evidence>
<feature type="transmembrane region" description="Helical" evidence="1">
    <location>
        <begin position="32"/>
        <end position="49"/>
    </location>
</feature>
<dbReference type="AlphaFoldDB" id="A0A6P1T6F7"/>
<accession>A0A6P1T6F7</accession>
<keyword evidence="1" id="KW-0472">Membrane</keyword>
<keyword evidence="1" id="KW-1133">Transmembrane helix</keyword>
<evidence type="ECO:0000313" key="3">
    <source>
        <dbReference type="Proteomes" id="UP000464495"/>
    </source>
</evidence>
<keyword evidence="1" id="KW-0812">Transmembrane</keyword>
<organism evidence="2 3">
    <name type="scientific">Algicella marina</name>
    <dbReference type="NCBI Taxonomy" id="2683284"/>
    <lineage>
        <taxon>Bacteria</taxon>
        <taxon>Pseudomonadati</taxon>
        <taxon>Pseudomonadota</taxon>
        <taxon>Alphaproteobacteria</taxon>
        <taxon>Rhodobacterales</taxon>
        <taxon>Paracoccaceae</taxon>
        <taxon>Algicella</taxon>
    </lineage>
</organism>
<sequence length="79" mass="8463">MGFIILLVVGSAAGFVATRAMGIRLPLPQTVALGVIGAILGIWVIRLALGFLGLFAWFASAFLGVVLLLWGYKTFIEKR</sequence>
<dbReference type="KEGG" id="amaq:GO499_18715"/>
<protein>
    <submittedName>
        <fullName evidence="2">GlsB/YeaQ/YmgE family stress response membrane protein</fullName>
    </submittedName>
</protein>
<feature type="transmembrane region" description="Helical" evidence="1">
    <location>
        <begin position="54"/>
        <end position="72"/>
    </location>
</feature>
<reference evidence="2 3" key="1">
    <citation type="submission" date="2019-12" db="EMBL/GenBank/DDBJ databases">
        <title>Complete genome sequence of Algicella marina strain 9Alg 56(T) isolated from the red alga Tichocarpus crinitus.</title>
        <authorList>
            <person name="Kim S.-G."/>
            <person name="Nedashkovskaya O.I."/>
        </authorList>
    </citation>
    <scope>NUCLEOTIDE SEQUENCE [LARGE SCALE GENOMIC DNA]</scope>
    <source>
        <strain evidence="2 3">9Alg 56</strain>
    </source>
</reference>